<dbReference type="Proteomes" id="UP000460194">
    <property type="component" value="Unassembled WGS sequence"/>
</dbReference>
<comment type="caution">
    <text evidence="1">The sequence shown here is derived from an EMBL/GenBank/DDBJ whole genome shotgun (WGS) entry which is preliminary data.</text>
</comment>
<sequence length="182" mass="19791">MEPPAVPSDRLDGWTLVAETTERPFEAGPVSVTAGTTRYERETAPPRPFFFASRLRITPDAGPNPALTRLVESRACEGFRDRLADREITDLARRDERRLDLADPGASRATLTVFHGRCAVDGERVPVEALLAVWEAGEYLLAGGAYPTGDGFEATRQDVLALVRGVRPPDAADGDDGVERSE</sequence>
<protein>
    <submittedName>
        <fullName evidence="1">Uncharacterized protein</fullName>
    </submittedName>
</protein>
<organism evidence="1 2">
    <name type="scientific">Halorubrum distributum</name>
    <dbReference type="NCBI Taxonomy" id="29283"/>
    <lineage>
        <taxon>Archaea</taxon>
        <taxon>Methanobacteriati</taxon>
        <taxon>Methanobacteriota</taxon>
        <taxon>Stenosarchaea group</taxon>
        <taxon>Halobacteria</taxon>
        <taxon>Halobacteriales</taxon>
        <taxon>Haloferacaceae</taxon>
        <taxon>Halorubrum</taxon>
        <taxon>Halorubrum distributum group</taxon>
    </lineage>
</organism>
<accession>A0A6B1II86</accession>
<dbReference type="InterPro" id="IPR045396">
    <property type="entry name" value="DUF6517"/>
</dbReference>
<evidence type="ECO:0000313" key="2">
    <source>
        <dbReference type="Proteomes" id="UP000460194"/>
    </source>
</evidence>
<reference evidence="1 2" key="1">
    <citation type="submission" date="2019-11" db="EMBL/GenBank/DDBJ databases">
        <title>Genome sequences of 17 halophilic strains isolated from different environments.</title>
        <authorList>
            <person name="Furrow R.E."/>
        </authorList>
    </citation>
    <scope>NUCLEOTIDE SEQUENCE [LARGE SCALE GENOMIC DNA]</scope>
    <source>
        <strain evidence="1 2">22517_05_Cabo</strain>
    </source>
</reference>
<dbReference type="Pfam" id="PF20127">
    <property type="entry name" value="DUF6517"/>
    <property type="match status" value="1"/>
</dbReference>
<proteinExistence type="predicted"/>
<gene>
    <name evidence="1" type="ORF">GLW36_16265</name>
</gene>
<dbReference type="AlphaFoldDB" id="A0A6B1II86"/>
<dbReference type="EMBL" id="WMEO01000051">
    <property type="protein sequence ID" value="MYL18186.1"/>
    <property type="molecule type" value="Genomic_DNA"/>
</dbReference>
<evidence type="ECO:0000313" key="1">
    <source>
        <dbReference type="EMBL" id="MYL18186.1"/>
    </source>
</evidence>
<dbReference type="RefSeq" id="WP_159369672.1">
    <property type="nucleotide sequence ID" value="NZ_WMEO01000051.1"/>
</dbReference>
<name>A0A6B1II86_9EURY</name>